<dbReference type="Pfam" id="PF03732">
    <property type="entry name" value="Retrotrans_gag"/>
    <property type="match status" value="1"/>
</dbReference>
<feature type="compositionally biased region" description="Basic and acidic residues" evidence="1">
    <location>
        <begin position="362"/>
        <end position="371"/>
    </location>
</feature>
<feature type="domain" description="Retrotransposon gag" evidence="2">
    <location>
        <begin position="117"/>
        <end position="188"/>
    </location>
</feature>
<feature type="compositionally biased region" description="Basic and acidic residues" evidence="1">
    <location>
        <begin position="224"/>
        <end position="268"/>
    </location>
</feature>
<feature type="region of interest" description="Disordered" evidence="1">
    <location>
        <begin position="224"/>
        <end position="279"/>
    </location>
</feature>
<reference evidence="3" key="1">
    <citation type="submission" date="2023-07" db="EMBL/GenBank/DDBJ databases">
        <title>draft genome sequence of fig (Ficus carica).</title>
        <authorList>
            <person name="Takahashi T."/>
            <person name="Nishimura K."/>
        </authorList>
    </citation>
    <scope>NUCLEOTIDE SEQUENCE</scope>
</reference>
<feature type="region of interest" description="Disordered" evidence="1">
    <location>
        <begin position="1"/>
        <end position="33"/>
    </location>
</feature>
<gene>
    <name evidence="3" type="ORF">TIFTF001_050672</name>
</gene>
<evidence type="ECO:0000313" key="3">
    <source>
        <dbReference type="EMBL" id="GMN30599.1"/>
    </source>
</evidence>
<dbReference type="AlphaFoldDB" id="A0AA87Z5L0"/>
<accession>A0AA87Z5L0</accession>
<feature type="region of interest" description="Disordered" evidence="1">
    <location>
        <begin position="297"/>
        <end position="316"/>
    </location>
</feature>
<proteinExistence type="predicted"/>
<name>A0AA87Z5L0_FICCA</name>
<protein>
    <recommendedName>
        <fullName evidence="2">Retrotransposon gag domain-containing protein</fullName>
    </recommendedName>
</protein>
<dbReference type="PANTHER" id="PTHR33223:SF10">
    <property type="entry name" value="AMINOTRANSFERASE-LIKE PLANT MOBILE DOMAIN-CONTAINING PROTEIN"/>
    <property type="match status" value="1"/>
</dbReference>
<evidence type="ECO:0000256" key="1">
    <source>
        <dbReference type="SAM" id="MobiDB-lite"/>
    </source>
</evidence>
<organism evidence="3 4">
    <name type="scientific">Ficus carica</name>
    <name type="common">Common fig</name>
    <dbReference type="NCBI Taxonomy" id="3494"/>
    <lineage>
        <taxon>Eukaryota</taxon>
        <taxon>Viridiplantae</taxon>
        <taxon>Streptophyta</taxon>
        <taxon>Embryophyta</taxon>
        <taxon>Tracheophyta</taxon>
        <taxon>Spermatophyta</taxon>
        <taxon>Magnoliopsida</taxon>
        <taxon>eudicotyledons</taxon>
        <taxon>Gunneridae</taxon>
        <taxon>Pentapetalae</taxon>
        <taxon>rosids</taxon>
        <taxon>fabids</taxon>
        <taxon>Rosales</taxon>
        <taxon>Moraceae</taxon>
        <taxon>Ficeae</taxon>
        <taxon>Ficus</taxon>
    </lineage>
</organism>
<dbReference type="Proteomes" id="UP001187192">
    <property type="component" value="Unassembled WGS sequence"/>
</dbReference>
<evidence type="ECO:0000259" key="2">
    <source>
        <dbReference type="Pfam" id="PF03732"/>
    </source>
</evidence>
<feature type="compositionally biased region" description="Polar residues" evidence="1">
    <location>
        <begin position="301"/>
        <end position="311"/>
    </location>
</feature>
<dbReference type="PANTHER" id="PTHR33223">
    <property type="entry name" value="CCHC-TYPE DOMAIN-CONTAINING PROTEIN"/>
    <property type="match status" value="1"/>
</dbReference>
<keyword evidence="4" id="KW-1185">Reference proteome</keyword>
<feature type="region of interest" description="Disordered" evidence="1">
    <location>
        <begin position="325"/>
        <end position="378"/>
    </location>
</feature>
<sequence>MRSRSRRLRINPSEAPEQPAPTGDNPGDDRREVINIRRNTPSVFDRLGRPEIYRRFGREALEPPGSADPPFTPSIMASPYPSRFKMPTIPSYDGSTDADEHLENYQTHMLIQSANEAALCNFQQLVSSFSAAFLSSRTKKLGASHLFGIKQRENETLKKYLERFDKAVVQVEDCTDDTLTQALKEGINDPRLVWTLAYDRPTSFTHLKGIAWRHAEADEYVRGRELEVQDQERPSNRRSERGQPRNSDQNRQDKGKNPVVETRAEADPSPRTPAGRFRQYTPLVTTIEHVLNQGNRAAPAAQQNPGPSNHTEGPEPEHIVHTIFGRTATGDTASSRRSYAREARRRGPQWESQTSSRPGPRMPEEEIRALPEEDLIPF</sequence>
<dbReference type="EMBL" id="BTGU01008585">
    <property type="protein sequence ID" value="GMN30599.1"/>
    <property type="molecule type" value="Genomic_DNA"/>
</dbReference>
<evidence type="ECO:0000313" key="4">
    <source>
        <dbReference type="Proteomes" id="UP001187192"/>
    </source>
</evidence>
<comment type="caution">
    <text evidence="3">The sequence shown here is derived from an EMBL/GenBank/DDBJ whole genome shotgun (WGS) entry which is preliminary data.</text>
</comment>
<dbReference type="InterPro" id="IPR005162">
    <property type="entry name" value="Retrotrans_gag_dom"/>
</dbReference>